<evidence type="ECO:0000313" key="2">
    <source>
        <dbReference type="Proteomes" id="UP000031874"/>
    </source>
</evidence>
<dbReference type="EMBL" id="CP009694">
    <property type="protein sequence ID" value="AJI58903.1"/>
    <property type="molecule type" value="Genomic_DNA"/>
</dbReference>
<name>A0AAI8BH10_FRATH</name>
<reference evidence="1 2" key="1">
    <citation type="journal article" date="2015" name="Genome Announc.">
        <title>Genome sequencing of 18 francisella strains to aid in assay development and testing.</title>
        <authorList>
            <person name="Johnson S.L."/>
            <person name="Daligault H.E."/>
            <person name="Davenport K.W."/>
            <person name="Coyne S.R."/>
            <person name="Frey K.G."/>
            <person name="Koroleva G.I."/>
            <person name="Broomall S.M."/>
            <person name="Bishop-Lilly K.A."/>
            <person name="Bruce D.C."/>
            <person name="Chertkov O."/>
            <person name="Freitas T."/>
            <person name="Jaissle J."/>
            <person name="Ladner J.T."/>
            <person name="Rosenzweig C.N."/>
            <person name="Gibbons H.S."/>
            <person name="Palacios G.F."/>
            <person name="Redden C.L."/>
            <person name="Xu Y."/>
            <person name="Minogue T.D."/>
            <person name="Chain P.S."/>
        </authorList>
    </citation>
    <scope>NUCLEOTIDE SEQUENCE [LARGE SCALE GENOMIC DNA]</scope>
    <source>
        <strain evidence="1 2">LVS</strain>
    </source>
</reference>
<gene>
    <name evidence="1" type="ORF">AW21_1010</name>
</gene>
<proteinExistence type="predicted"/>
<dbReference type="Proteomes" id="UP000031874">
    <property type="component" value="Chromosome"/>
</dbReference>
<evidence type="ECO:0000313" key="1">
    <source>
        <dbReference type="EMBL" id="AJI58903.1"/>
    </source>
</evidence>
<accession>A0AAI8BH10</accession>
<sequence>MLIRFLKIIVTIVSILIFSLGICSQINTQAASDFDKGAIVAAKFKQQTYKWYGGKNTL</sequence>
<dbReference type="AlphaFoldDB" id="A0AAI8BH10"/>
<organism evidence="1 2">
    <name type="scientific">Francisella tularensis subsp. holarctica (strain LVS)</name>
    <dbReference type="NCBI Taxonomy" id="376619"/>
    <lineage>
        <taxon>Bacteria</taxon>
        <taxon>Pseudomonadati</taxon>
        <taxon>Pseudomonadota</taxon>
        <taxon>Gammaproteobacteria</taxon>
        <taxon>Thiotrichales</taxon>
        <taxon>Francisellaceae</taxon>
        <taxon>Francisella</taxon>
    </lineage>
</organism>
<protein>
    <submittedName>
        <fullName evidence="1">Uncharacterized protein</fullName>
    </submittedName>
</protein>
<dbReference type="RefSeq" id="WP_010031503.1">
    <property type="nucleotide sequence ID" value="NC_007880.1"/>
</dbReference>